<proteinExistence type="predicted"/>
<dbReference type="RefSeq" id="WP_058422266.1">
    <property type="nucleotide sequence ID" value="NZ_LKEF01000057.1"/>
</dbReference>
<name>A0A0W0HA86_PSEFL</name>
<dbReference type="Proteomes" id="UP000054197">
    <property type="component" value="Unassembled WGS sequence"/>
</dbReference>
<evidence type="ECO:0000313" key="5">
    <source>
        <dbReference type="Proteomes" id="UP000054197"/>
    </source>
</evidence>
<feature type="domain" description="Dermonecrotic toxin N-terminal" evidence="3">
    <location>
        <begin position="83"/>
        <end position="347"/>
    </location>
</feature>
<keyword evidence="1" id="KW-0433">Leucine-rich repeat</keyword>
<dbReference type="SUPFAM" id="SSF52058">
    <property type="entry name" value="L domain-like"/>
    <property type="match status" value="2"/>
</dbReference>
<gene>
    <name evidence="4" type="ORF">AO063_12095</name>
</gene>
<accession>A0A0W0HA86</accession>
<sequence>MTTLTQTTLLPHLTRAADRVPAGVYTRLPQWLGNASSARRETLKSTPLEFADWQADTRRQQQAPLQQAMAAHWATQNQLDTALAALQTPQAFAAPLLQQGLKSRFGLELDVSATYLRLYAPSTIPLFPVDSGGVKAWTVSLVDAALHNFDAAEGEKAAYTTDSTFITQPSAAGQFDTLPAVTEKISIAQFVGLCRELDIGAQYQRYLKGFFGFQDASLKTSLRDKVIDNLKAEARTSVHMARLKKDASESALRTLQAQLDGIRGLTLQGKILLNHDLSLMGAPLTGIVLFAADLELHRSAVPMVAYIPGDPLAPLKYYADGTAFMRDLADKLRDTDYQAFFSRFVNHEQRGYFFADLNSRLSKVVWHSPQPGDPRPTWRDEPVTRPNLQFYATKITGELYEHLYETKLDKLLNDARVIAVPTADADSKARWQRWDAVQKVAKAIVEVAAFIVTPFLPPLGALMLGYTAYQLLDDAFEGIVDWAEGLKREAFGHLMSILEQMVQLGLFAIGAPIAKGLLRQALPEEVWRFFEALTPVTTDGETRLWRPDLAPYAHDIQLPPESRPNNEGLHAHADKQVLALNGQHLCIQQESGSAFLAHPSRAHAYRPPIISNGQGAWLTAADRPLTWDRSTLLRRLGPPADTLSEARLEWAHRISGSDDAALRKLHMDRQPPPPLLADTLKRVAIDQQLQDFIDQMSSDDPVQYQKADPQTQLWLLSQTGLWPETKTLRFLNAKGETVWEHKGQENAAVAQVHEAQMKNGDLLKTLLETLDESERKTLLEEPFGTPAAHLSVRAAKLRKQLARQAQAKRAALFDSRYRGLETTDDPRQQKLIDSTPGLPTSAAHDVLFGASRQDLLAMDQGDLPVHLAQRARWAAHQVRISRAYEGLYMDALENSDTQRLALHSLEKLPGWSPQVRLEVRDFSRTGTLRDSVGPPHAPIVRTLVRTIDGDYVPENDKGTLFGETDLYTAVLQALPDVQRNALGIHIGQGPQLKLTLRQYALAREPLGDLLADAPVRKPFYDPRLMRLPGGMEGYDASAADHSSTPEALLLHDLYPSLDPAEVNYVLSVMRNHPSSPLQTLRYLKNEYSQLETDLATWRANLSQTFLNTDVPLFSSTVAEEKLHRWIWTHQLLRAWRHEIPQDGEFALGRQLQLDAPLYGELPTLNANFDHISHLSLKGYHTTQGAPAFLAHFPNLRTLEISDIALNTLPPEVMAYPQLNRLTLSNCNLNLTTQTRAQLATLSQLRSLDLSRNFQLSLSPNLGQMPELQTLNLSQTHISLFPEHLINRPQLTSADLSGNYLSRLPEALFSLPAERARAFDLSGNPLSRATLEKIKRYCQRTGEHFGADANPFERRLVNELYPTFTDEEANNFIFRLPGGLDDSMPALVSLKADYERLQTDLQEWTLDIPDRYPFLDTPMDEGVRSQQQLLRHQLKALLEESWRRETRLDSSQEPPTTDHEMALNLPLLGDLPVLTVDFKHVTKLELSAEQATSIPEGFLVRFPNLATLHIHRYALPDIPADVFKLPKLKTLIMSHSRMRLTATSADALSDLQNLEYLDLSGNPLGITPDVSKMSGLTSLIIENAGLTEVPNGTFNLPSLDQLDLRNNRITELPTDLLEVAADRADGFVLGGNTFSPETIALLVPYYNRTAVDFGIPEVRQRAQLSPTSSTDASEEEAEQ</sequence>
<evidence type="ECO:0000256" key="1">
    <source>
        <dbReference type="ARBA" id="ARBA00022614"/>
    </source>
</evidence>
<dbReference type="PROSITE" id="PS51450">
    <property type="entry name" value="LRR"/>
    <property type="match status" value="2"/>
</dbReference>
<dbReference type="PANTHER" id="PTHR48051">
    <property type="match status" value="1"/>
</dbReference>
<dbReference type="InterPro" id="IPR003591">
    <property type="entry name" value="Leu-rich_rpt_typical-subtyp"/>
</dbReference>
<evidence type="ECO:0000256" key="2">
    <source>
        <dbReference type="ARBA" id="ARBA00022737"/>
    </source>
</evidence>
<reference evidence="4 5" key="1">
    <citation type="submission" date="2015-09" db="EMBL/GenBank/DDBJ databases">
        <title>Genome sequence of ICMP 11288.</title>
        <authorList>
            <person name="Visnovsky S."/>
            <person name="Lu A."/>
            <person name="Panda P."/>
            <person name="Pitman A."/>
        </authorList>
    </citation>
    <scope>NUCLEOTIDE SEQUENCE [LARGE SCALE GENOMIC DNA]</scope>
    <source>
        <strain evidence="4 5">ICMP 11288</strain>
    </source>
</reference>
<dbReference type="GO" id="GO:0005737">
    <property type="term" value="C:cytoplasm"/>
    <property type="evidence" value="ECO:0007669"/>
    <property type="project" value="TreeGrafter"/>
</dbReference>
<comment type="caution">
    <text evidence="4">The sequence shown here is derived from an EMBL/GenBank/DDBJ whole genome shotgun (WGS) entry which is preliminary data.</text>
</comment>
<dbReference type="InterPro" id="IPR050216">
    <property type="entry name" value="LRR_domain-containing"/>
</dbReference>
<dbReference type="InterPro" id="IPR046673">
    <property type="entry name" value="ToxA_N"/>
</dbReference>
<dbReference type="Pfam" id="PF13855">
    <property type="entry name" value="LRR_8"/>
    <property type="match status" value="1"/>
</dbReference>
<organism evidence="4 5">
    <name type="scientific">Pseudomonas fluorescens ICMP 11288</name>
    <dbReference type="NCBI Taxonomy" id="1198309"/>
    <lineage>
        <taxon>Bacteria</taxon>
        <taxon>Pseudomonadati</taxon>
        <taxon>Pseudomonadota</taxon>
        <taxon>Gammaproteobacteria</taxon>
        <taxon>Pseudomonadales</taxon>
        <taxon>Pseudomonadaceae</taxon>
        <taxon>Pseudomonas</taxon>
    </lineage>
</organism>
<dbReference type="InterPro" id="IPR032675">
    <property type="entry name" value="LRR_dom_sf"/>
</dbReference>
<dbReference type="PANTHER" id="PTHR48051:SF1">
    <property type="entry name" value="RAS SUPPRESSOR PROTEIN 1"/>
    <property type="match status" value="1"/>
</dbReference>
<keyword evidence="2" id="KW-0677">Repeat</keyword>
<evidence type="ECO:0000313" key="4">
    <source>
        <dbReference type="EMBL" id="KTB57731.1"/>
    </source>
</evidence>
<dbReference type="SMART" id="SM00369">
    <property type="entry name" value="LRR_TYP"/>
    <property type="match status" value="7"/>
</dbReference>
<dbReference type="Pfam" id="PF20178">
    <property type="entry name" value="ToxA_N"/>
    <property type="match status" value="1"/>
</dbReference>
<dbReference type="InterPro" id="IPR001611">
    <property type="entry name" value="Leu-rich_rpt"/>
</dbReference>
<dbReference type="EMBL" id="LKEF01000057">
    <property type="protein sequence ID" value="KTB57731.1"/>
    <property type="molecule type" value="Genomic_DNA"/>
</dbReference>
<evidence type="ECO:0000259" key="3">
    <source>
        <dbReference type="Pfam" id="PF20178"/>
    </source>
</evidence>
<dbReference type="Gene3D" id="3.80.10.10">
    <property type="entry name" value="Ribonuclease Inhibitor"/>
    <property type="match status" value="2"/>
</dbReference>
<protein>
    <recommendedName>
        <fullName evidence="3">Dermonecrotic toxin N-terminal domain-containing protein</fullName>
    </recommendedName>
</protein>